<feature type="region of interest" description="Disordered" evidence="1">
    <location>
        <begin position="1"/>
        <end position="185"/>
    </location>
</feature>
<proteinExistence type="predicted"/>
<dbReference type="AlphaFoldDB" id="A0A061QZN0"/>
<evidence type="ECO:0000313" key="2">
    <source>
        <dbReference type="EMBL" id="JAC65148.1"/>
    </source>
</evidence>
<reference evidence="2" key="1">
    <citation type="submission" date="2014-05" db="EMBL/GenBank/DDBJ databases">
        <title>The transcriptome of the halophilic microalga Tetraselmis sp. GSL018 isolated from the Great Salt Lake, Utah.</title>
        <authorList>
            <person name="Jinkerson R.E."/>
            <person name="D'Adamo S."/>
            <person name="Posewitz M.C."/>
        </authorList>
    </citation>
    <scope>NUCLEOTIDE SEQUENCE</scope>
    <source>
        <strain evidence="2">GSL018</strain>
    </source>
</reference>
<sequence>RQGSPEGESREDGMAEGLHKGKRERVGKGRRGKPGRGAGSGGGEDRSAAPSGSDGRGAGGRGRGASSGPRALQAEGGPDGGERGREGGPLARQGTDQAFNQQGSGADRTGAAKAELEGRPESRGTPSPPPFSLHDGPRSLHFRGGGKGRDGRLPLGSRGIASSEWGPRGMLSTPQPSGFWEGGGE</sequence>
<feature type="compositionally biased region" description="Polar residues" evidence="1">
    <location>
        <begin position="94"/>
        <end position="104"/>
    </location>
</feature>
<dbReference type="EMBL" id="GBEZ01021612">
    <property type="protein sequence ID" value="JAC65148.1"/>
    <property type="molecule type" value="Transcribed_RNA"/>
</dbReference>
<organism evidence="2">
    <name type="scientific">Tetraselmis sp. GSL018</name>
    <dbReference type="NCBI Taxonomy" id="582737"/>
    <lineage>
        <taxon>Eukaryota</taxon>
        <taxon>Viridiplantae</taxon>
        <taxon>Chlorophyta</taxon>
        <taxon>core chlorophytes</taxon>
        <taxon>Chlorodendrophyceae</taxon>
        <taxon>Chlorodendrales</taxon>
        <taxon>Chlorodendraceae</taxon>
        <taxon>Tetraselmis</taxon>
    </lineage>
</organism>
<protein>
    <submittedName>
        <fullName evidence="2">Uncharacterized protein</fullName>
    </submittedName>
</protein>
<feature type="compositionally biased region" description="Basic and acidic residues" evidence="1">
    <location>
        <begin position="7"/>
        <end position="27"/>
    </location>
</feature>
<evidence type="ECO:0000256" key="1">
    <source>
        <dbReference type="SAM" id="MobiDB-lite"/>
    </source>
</evidence>
<name>A0A061QZN0_9CHLO</name>
<feature type="compositionally biased region" description="Gly residues" evidence="1">
    <location>
        <begin position="54"/>
        <end position="65"/>
    </location>
</feature>
<feature type="non-terminal residue" evidence="2">
    <location>
        <position position="1"/>
    </location>
</feature>
<gene>
    <name evidence="2" type="ORF">TSPGSL018_16697</name>
</gene>
<feature type="non-terminal residue" evidence="2">
    <location>
        <position position="185"/>
    </location>
</feature>
<accession>A0A061QZN0</accession>